<dbReference type="AlphaFoldDB" id="A0A6L2JWL8"/>
<sequence>MDLENYKEVPEKDSKASKNKKEKYKSLALKAKKVSSDKEASCSDSDDEEYAMAVRDLKKFFRRRERFVRQPHDDKKAFRRAKEEKKGKVERKCFKCGDLHYIISDCPKHSYNDQKAFAGGCGSDSDEDDDPKKDKICLMAHDSNEVHSDTLYYSSSLDVNLCKTNTTCVKLVLE</sequence>
<evidence type="ECO:0000256" key="1">
    <source>
        <dbReference type="SAM" id="MobiDB-lite"/>
    </source>
</evidence>
<protein>
    <submittedName>
        <fullName evidence="2">Zf-CCHC domain-containing protein/UBN2 domain-containing protein</fullName>
    </submittedName>
</protein>
<name>A0A6L2JWL8_TANCI</name>
<organism evidence="2">
    <name type="scientific">Tanacetum cinerariifolium</name>
    <name type="common">Dalmatian daisy</name>
    <name type="synonym">Chrysanthemum cinerariifolium</name>
    <dbReference type="NCBI Taxonomy" id="118510"/>
    <lineage>
        <taxon>Eukaryota</taxon>
        <taxon>Viridiplantae</taxon>
        <taxon>Streptophyta</taxon>
        <taxon>Embryophyta</taxon>
        <taxon>Tracheophyta</taxon>
        <taxon>Spermatophyta</taxon>
        <taxon>Magnoliopsida</taxon>
        <taxon>eudicotyledons</taxon>
        <taxon>Gunneridae</taxon>
        <taxon>Pentapetalae</taxon>
        <taxon>asterids</taxon>
        <taxon>campanulids</taxon>
        <taxon>Asterales</taxon>
        <taxon>Asteraceae</taxon>
        <taxon>Asteroideae</taxon>
        <taxon>Anthemideae</taxon>
        <taxon>Anthemidinae</taxon>
        <taxon>Tanacetum</taxon>
    </lineage>
</organism>
<feature type="compositionally biased region" description="Basic and acidic residues" evidence="1">
    <location>
        <begin position="1"/>
        <end position="16"/>
    </location>
</feature>
<comment type="caution">
    <text evidence="2">The sequence shown here is derived from an EMBL/GenBank/DDBJ whole genome shotgun (WGS) entry which is preliminary data.</text>
</comment>
<feature type="region of interest" description="Disordered" evidence="1">
    <location>
        <begin position="1"/>
        <end position="22"/>
    </location>
</feature>
<proteinExistence type="predicted"/>
<gene>
    <name evidence="2" type="ORF">Tci_011992</name>
</gene>
<accession>A0A6L2JWL8</accession>
<evidence type="ECO:0000313" key="2">
    <source>
        <dbReference type="EMBL" id="GEU40014.1"/>
    </source>
</evidence>
<reference evidence="2" key="1">
    <citation type="journal article" date="2019" name="Sci. Rep.">
        <title>Draft genome of Tanacetum cinerariifolium, the natural source of mosquito coil.</title>
        <authorList>
            <person name="Yamashiro T."/>
            <person name="Shiraishi A."/>
            <person name="Satake H."/>
            <person name="Nakayama K."/>
        </authorList>
    </citation>
    <scope>NUCLEOTIDE SEQUENCE</scope>
</reference>
<dbReference type="EMBL" id="BKCJ010001247">
    <property type="protein sequence ID" value="GEU40014.1"/>
    <property type="molecule type" value="Genomic_DNA"/>
</dbReference>